<keyword evidence="4" id="KW-1185">Reference proteome</keyword>
<accession>A0A495MMG7</accession>
<dbReference type="EMBL" id="RBLC01000001">
    <property type="protein sequence ID" value="RKS26585.1"/>
    <property type="molecule type" value="Genomic_DNA"/>
</dbReference>
<sequence length="222" mass="25577">MTTEEFAKNFYLEKINLLKSSFDFESEGRTYVSTKIQELNLNQEHTEKLKHIISSLLTDTFYTVLLGLDGCTSIGKSNQEVFKIYDEQENLISDCGELEAEAFEYFHNHKFEFDNSEADFIATLNYLPTEKGGRTTPAMSKYRPQIKFDIDEMQTSGQQTFIDREIVFPGETINAEIKISSVEHFAYKLTEGITFEFLEGSKLIGTGKIKLIKNEILRKNNR</sequence>
<name>A0A495MMG7_9FLAO</name>
<gene>
    <name evidence="3" type="ORF">CLV94_1648</name>
</gene>
<proteinExistence type="predicted"/>
<dbReference type="Gene3D" id="2.40.30.10">
    <property type="entry name" value="Translation factors"/>
    <property type="match status" value="1"/>
</dbReference>
<evidence type="ECO:0000313" key="4">
    <source>
        <dbReference type="Proteomes" id="UP000277579"/>
    </source>
</evidence>
<keyword evidence="2" id="KW-0342">GTP-binding</keyword>
<evidence type="ECO:0000256" key="2">
    <source>
        <dbReference type="ARBA" id="ARBA00023134"/>
    </source>
</evidence>
<organism evidence="3 4">
    <name type="scientific">Flavobacterium endophyticum</name>
    <dbReference type="NCBI Taxonomy" id="1540163"/>
    <lineage>
        <taxon>Bacteria</taxon>
        <taxon>Pseudomonadati</taxon>
        <taxon>Bacteroidota</taxon>
        <taxon>Flavobacteriia</taxon>
        <taxon>Flavobacteriales</taxon>
        <taxon>Flavobacteriaceae</taxon>
        <taxon>Flavobacterium</taxon>
    </lineage>
</organism>
<dbReference type="RefSeq" id="WP_317125111.1">
    <property type="nucleotide sequence ID" value="NZ_RBLC01000001.1"/>
</dbReference>
<keyword evidence="1" id="KW-0547">Nucleotide-binding</keyword>
<protein>
    <recommendedName>
        <fullName evidence="5">Translation elongation factor EFTu/EF1A C-terminal domain-containing protein</fullName>
    </recommendedName>
</protein>
<dbReference type="Proteomes" id="UP000277579">
    <property type="component" value="Unassembled WGS sequence"/>
</dbReference>
<dbReference type="SUPFAM" id="SSF50465">
    <property type="entry name" value="EF-Tu/eEF-1alpha/eIF2-gamma C-terminal domain"/>
    <property type="match status" value="1"/>
</dbReference>
<comment type="caution">
    <text evidence="3">The sequence shown here is derived from an EMBL/GenBank/DDBJ whole genome shotgun (WGS) entry which is preliminary data.</text>
</comment>
<dbReference type="AlphaFoldDB" id="A0A495MMG7"/>
<dbReference type="InterPro" id="IPR009001">
    <property type="entry name" value="Transl_elong_EF1A/Init_IF2_C"/>
</dbReference>
<reference evidence="3 4" key="1">
    <citation type="submission" date="2018-10" db="EMBL/GenBank/DDBJ databases">
        <title>Genomic Encyclopedia of Archaeal and Bacterial Type Strains, Phase II (KMG-II): from individual species to whole genera.</title>
        <authorList>
            <person name="Goeker M."/>
        </authorList>
    </citation>
    <scope>NUCLEOTIDE SEQUENCE [LARGE SCALE GENOMIC DNA]</scope>
    <source>
        <strain evidence="3 4">DSM 29537</strain>
    </source>
</reference>
<dbReference type="GO" id="GO:0005525">
    <property type="term" value="F:GTP binding"/>
    <property type="evidence" value="ECO:0007669"/>
    <property type="project" value="UniProtKB-KW"/>
</dbReference>
<evidence type="ECO:0008006" key="5">
    <source>
        <dbReference type="Google" id="ProtNLM"/>
    </source>
</evidence>
<evidence type="ECO:0000256" key="1">
    <source>
        <dbReference type="ARBA" id="ARBA00022741"/>
    </source>
</evidence>
<evidence type="ECO:0000313" key="3">
    <source>
        <dbReference type="EMBL" id="RKS26585.1"/>
    </source>
</evidence>